<name>F1YSA5_9PROT</name>
<comment type="caution">
    <text evidence="1">The sequence shown here is derived from an EMBL/GenBank/DDBJ whole genome shotgun (WGS) entry which is preliminary data.</text>
</comment>
<dbReference type="InterPro" id="IPR030929">
    <property type="entry name" value="Aah/TibC-like"/>
</dbReference>
<evidence type="ECO:0000313" key="1">
    <source>
        <dbReference type="EMBL" id="EGE48238.1"/>
    </source>
</evidence>
<protein>
    <submittedName>
        <fullName evidence="1">Glycosyltransferase TibC</fullName>
    </submittedName>
</protein>
<keyword evidence="1" id="KW-0808">Transferase</keyword>
<proteinExistence type="predicted"/>
<reference evidence="1 2" key="1">
    <citation type="journal article" date="2011" name="Science">
        <title>Drosophila microbiome modulates host developmental and metabolic homeostasis via insulin signaling.</title>
        <authorList>
            <person name="Shin S.C."/>
            <person name="Kim S.H."/>
            <person name="You H."/>
            <person name="Kim B."/>
            <person name="Kim A.C."/>
            <person name="Lee K.A."/>
            <person name="Yoon J.H."/>
            <person name="Ryu J.H."/>
            <person name="Lee W.J."/>
        </authorList>
    </citation>
    <scope>NUCLEOTIDE SEQUENCE [LARGE SCALE GENOMIC DNA]</scope>
    <source>
        <strain evidence="1 2">DM001</strain>
    </source>
</reference>
<evidence type="ECO:0000313" key="2">
    <source>
        <dbReference type="Proteomes" id="UP000018454"/>
    </source>
</evidence>
<dbReference type="AlphaFoldDB" id="F1YSA5"/>
<organism evidence="1 2">
    <name type="scientific">Acetobacter pomorum DM001</name>
    <dbReference type="NCBI Taxonomy" id="945681"/>
    <lineage>
        <taxon>Bacteria</taxon>
        <taxon>Pseudomonadati</taxon>
        <taxon>Pseudomonadota</taxon>
        <taxon>Alphaproteobacteria</taxon>
        <taxon>Acetobacterales</taxon>
        <taxon>Acetobacteraceae</taxon>
        <taxon>Acetobacter</taxon>
    </lineage>
</organism>
<dbReference type="Proteomes" id="UP000018454">
    <property type="component" value="Unassembled WGS sequence"/>
</dbReference>
<dbReference type="EMBL" id="AEUP01000021">
    <property type="protein sequence ID" value="EGE48238.1"/>
    <property type="molecule type" value="Genomic_DNA"/>
</dbReference>
<gene>
    <name evidence="1" type="primary">tibC</name>
    <name evidence="1" type="ORF">APO_0795</name>
</gene>
<accession>F1YSA5</accession>
<dbReference type="GO" id="GO:0016757">
    <property type="term" value="F:glycosyltransferase activity"/>
    <property type="evidence" value="ECO:0007669"/>
    <property type="project" value="InterPro"/>
</dbReference>
<dbReference type="NCBIfam" id="TIGR04414">
    <property type="entry name" value="hepto_Aah_TibC"/>
    <property type="match status" value="1"/>
</dbReference>
<sequence>MIIPVLKDAYPELTLMSPEIAQEQDILADSYAMYCMGLFFDDKENVFQPTDFRLVGLHRTAAYILGVDPAEEAPKLALSDETRPIAEKYVCIAVQASTQCKYWNNPTGWMEIVAYLKKQGYRVICIDQKPVHGTAIVWNHISYRIINWHTCNSCWNDERERFDHHDFLWRPRHANTPRQFECTRLIMSQQVIAKISTAIHPLS</sequence>